<evidence type="ECO:0000256" key="2">
    <source>
        <dbReference type="ARBA" id="ARBA00001962"/>
    </source>
</evidence>
<evidence type="ECO:0000256" key="11">
    <source>
        <dbReference type="ARBA" id="ARBA00023239"/>
    </source>
</evidence>
<dbReference type="EC" id="4.4.1.21" evidence="5"/>
<evidence type="ECO:0000256" key="8">
    <source>
        <dbReference type="ARBA" id="ARBA00022723"/>
    </source>
</evidence>
<dbReference type="Gene3D" id="3.30.1360.80">
    <property type="entry name" value="S-ribosylhomocysteinase (LuxS)"/>
    <property type="match status" value="1"/>
</dbReference>
<evidence type="ECO:0000256" key="6">
    <source>
        <dbReference type="ARBA" id="ARBA00015130"/>
    </source>
</evidence>
<keyword evidence="16" id="KW-1185">Reference proteome</keyword>
<comment type="cofactor">
    <cofactor evidence="2">
        <name>Fe cation</name>
        <dbReference type="ChEBI" id="CHEBI:24875"/>
    </cofactor>
</comment>
<accession>A0A498CRM3</accession>
<dbReference type="PANTHER" id="PTHR35799">
    <property type="entry name" value="S-RIBOSYLHOMOCYSTEINE LYASE"/>
    <property type="match status" value="1"/>
</dbReference>
<evidence type="ECO:0000256" key="9">
    <source>
        <dbReference type="ARBA" id="ARBA00022929"/>
    </source>
</evidence>
<evidence type="ECO:0000256" key="12">
    <source>
        <dbReference type="ARBA" id="ARBA00024654"/>
    </source>
</evidence>
<name>A0A498CRM3_9FIRM</name>
<evidence type="ECO:0000256" key="13">
    <source>
        <dbReference type="ARBA" id="ARBA00030600"/>
    </source>
</evidence>
<evidence type="ECO:0000256" key="3">
    <source>
        <dbReference type="ARBA" id="ARBA00007311"/>
    </source>
</evidence>
<evidence type="ECO:0000256" key="14">
    <source>
        <dbReference type="ARBA" id="ARBA00031777"/>
    </source>
</evidence>
<dbReference type="SUPFAM" id="SSF63411">
    <property type="entry name" value="LuxS/MPP-like metallohydrolase"/>
    <property type="match status" value="1"/>
</dbReference>
<dbReference type="PANTHER" id="PTHR35799:SF1">
    <property type="entry name" value="S-RIBOSYLHOMOCYSTEINE LYASE"/>
    <property type="match status" value="1"/>
</dbReference>
<comment type="caution">
    <text evidence="15">The sequence shown here is derived from an EMBL/GenBank/DDBJ whole genome shotgun (WGS) entry which is preliminary data.</text>
</comment>
<dbReference type="GO" id="GO:0005506">
    <property type="term" value="F:iron ion binding"/>
    <property type="evidence" value="ECO:0007669"/>
    <property type="project" value="InterPro"/>
</dbReference>
<evidence type="ECO:0000256" key="10">
    <source>
        <dbReference type="ARBA" id="ARBA00023004"/>
    </source>
</evidence>
<keyword evidence="8" id="KW-0479">Metal-binding</keyword>
<proteinExistence type="inferred from homology"/>
<keyword evidence="11 15" id="KW-0456">Lyase</keyword>
<evidence type="ECO:0000313" key="16">
    <source>
        <dbReference type="Proteomes" id="UP000276301"/>
    </source>
</evidence>
<keyword evidence="10" id="KW-0408">Iron</keyword>
<evidence type="ECO:0000256" key="5">
    <source>
        <dbReference type="ARBA" id="ARBA00012240"/>
    </source>
</evidence>
<evidence type="ECO:0000313" key="15">
    <source>
        <dbReference type="EMBL" id="RLL11633.1"/>
    </source>
</evidence>
<comment type="catalytic activity">
    <reaction evidence="1">
        <text>S-(5-deoxy-D-ribos-5-yl)-L-homocysteine = (S)-4,5-dihydroxypentane-2,3-dione + L-homocysteine</text>
        <dbReference type="Rhea" id="RHEA:17753"/>
        <dbReference type="ChEBI" id="CHEBI:29484"/>
        <dbReference type="ChEBI" id="CHEBI:58195"/>
        <dbReference type="ChEBI" id="CHEBI:58199"/>
        <dbReference type="EC" id="4.4.1.21"/>
    </reaction>
</comment>
<comment type="similarity">
    <text evidence="3">Belongs to the LuxS family.</text>
</comment>
<dbReference type="PRINTS" id="PR01487">
    <property type="entry name" value="LUXSPROTEIN"/>
</dbReference>
<sequence length="153" mass="17051">MNRIASFCVDHTKLEKGLYVSRIDGDVVTYDLRMCIPNAGSFLENGALHTIEHLFATYVRNSRWTDGIVYVGPMGCRTGFYFLTRDSIPKEEVISLLRETFRFIAGFEGEIPGAAEAECGNFRDHDLAGAKAVAADYAAVLDGWTPERMAYRA</sequence>
<keyword evidence="9" id="KW-0071">Autoinducer synthesis</keyword>
<dbReference type="InterPro" id="IPR037005">
    <property type="entry name" value="LuxS_sf"/>
</dbReference>
<dbReference type="Pfam" id="PF02664">
    <property type="entry name" value="LuxS"/>
    <property type="match status" value="1"/>
</dbReference>
<dbReference type="InterPro" id="IPR003815">
    <property type="entry name" value="S-ribosylhomocysteinase"/>
</dbReference>
<keyword evidence="7" id="KW-0673">Quorum sensing</keyword>
<dbReference type="Proteomes" id="UP000276301">
    <property type="component" value="Unassembled WGS sequence"/>
</dbReference>
<comment type="function">
    <text evidence="12">Involved in the synthesis of autoinducer 2 (AI-2) which is secreted by bacteria and is used to communicate both the cell density and the metabolic potential of the environment. The regulation of gene expression in response to changes in cell density is called quorum sensing. Catalyzes the transformation of S-ribosylhomocysteine (RHC) to homocysteine (HC) and 4,5-dihydroxy-2,3-pentadione (DPD).</text>
</comment>
<protein>
    <recommendedName>
        <fullName evidence="6">S-ribosylhomocysteine lyase</fullName>
        <ecNumber evidence="5">4.4.1.21</ecNumber>
    </recommendedName>
    <alternativeName>
        <fullName evidence="13">AI-2 synthesis protein</fullName>
    </alternativeName>
    <alternativeName>
        <fullName evidence="14">Autoinducer-2 production protein LuxS</fullName>
    </alternativeName>
</protein>
<dbReference type="GO" id="GO:0009372">
    <property type="term" value="P:quorum sensing"/>
    <property type="evidence" value="ECO:0007669"/>
    <property type="project" value="UniProtKB-KW"/>
</dbReference>
<dbReference type="AlphaFoldDB" id="A0A498CRM3"/>
<gene>
    <name evidence="15" type="ORF">D4A47_06960</name>
</gene>
<dbReference type="GO" id="GO:0043768">
    <property type="term" value="F:S-ribosylhomocysteine lyase activity"/>
    <property type="evidence" value="ECO:0007669"/>
    <property type="project" value="UniProtKB-EC"/>
</dbReference>
<dbReference type="InterPro" id="IPR011249">
    <property type="entry name" value="Metalloenz_LuxS/M16"/>
</dbReference>
<evidence type="ECO:0000256" key="1">
    <source>
        <dbReference type="ARBA" id="ARBA00000297"/>
    </source>
</evidence>
<reference evidence="15 16" key="1">
    <citation type="submission" date="2018-10" db="EMBL/GenBank/DDBJ databases">
        <title>Anaerotruncus faecis sp. nov., isolated from human feces.</title>
        <authorList>
            <person name="Wang Y.-J."/>
        </authorList>
    </citation>
    <scope>NUCLEOTIDE SEQUENCE [LARGE SCALE GENOMIC DNA]</scope>
    <source>
        <strain evidence="15 16">22A2-44</strain>
    </source>
</reference>
<dbReference type="NCBIfam" id="NF002604">
    <property type="entry name" value="PRK02260.1-4"/>
    <property type="match status" value="1"/>
</dbReference>
<dbReference type="EMBL" id="RCHT01000008">
    <property type="protein sequence ID" value="RLL11633.1"/>
    <property type="molecule type" value="Genomic_DNA"/>
</dbReference>
<organism evidence="15 16">
    <name type="scientific">Anaerotruncus massiliensis</name>
    <name type="common">ex Liu et al. 2021</name>
    <dbReference type="NCBI Taxonomy" id="2321404"/>
    <lineage>
        <taxon>Bacteria</taxon>
        <taxon>Bacillati</taxon>
        <taxon>Bacillota</taxon>
        <taxon>Clostridia</taxon>
        <taxon>Eubacteriales</taxon>
        <taxon>Oscillospiraceae</taxon>
        <taxon>Anaerotruncus</taxon>
    </lineage>
</organism>
<evidence type="ECO:0000256" key="4">
    <source>
        <dbReference type="ARBA" id="ARBA00011738"/>
    </source>
</evidence>
<dbReference type="RefSeq" id="WP_121586732.1">
    <property type="nucleotide sequence ID" value="NZ_RCHT01000008.1"/>
</dbReference>
<evidence type="ECO:0000256" key="7">
    <source>
        <dbReference type="ARBA" id="ARBA00022654"/>
    </source>
</evidence>
<comment type="subunit">
    <text evidence="4">Homodimer.</text>
</comment>